<dbReference type="SUPFAM" id="SSF103088">
    <property type="entry name" value="OmpA-like"/>
    <property type="match status" value="1"/>
</dbReference>
<organism evidence="7 8">
    <name type="scientific">Streptomonospora mangrovi</name>
    <dbReference type="NCBI Taxonomy" id="2883123"/>
    <lineage>
        <taxon>Bacteria</taxon>
        <taxon>Bacillati</taxon>
        <taxon>Actinomycetota</taxon>
        <taxon>Actinomycetes</taxon>
        <taxon>Streptosporangiales</taxon>
        <taxon>Nocardiopsidaceae</taxon>
        <taxon>Streptomonospora</taxon>
    </lineage>
</organism>
<comment type="subcellular location">
    <subcellularLocation>
        <location evidence="1">Cell outer membrane</location>
    </subcellularLocation>
</comment>
<dbReference type="InterPro" id="IPR036737">
    <property type="entry name" value="OmpA-like_sf"/>
</dbReference>
<feature type="region of interest" description="Disordered" evidence="5">
    <location>
        <begin position="246"/>
        <end position="266"/>
    </location>
</feature>
<comment type="caution">
    <text evidence="7">The sequence shown here is derived from an EMBL/GenBank/DDBJ whole genome shotgun (WGS) entry which is preliminary data.</text>
</comment>
<dbReference type="AlphaFoldDB" id="A0A9X3SDZ1"/>
<dbReference type="GO" id="GO:0009279">
    <property type="term" value="C:cell outer membrane"/>
    <property type="evidence" value="ECO:0007669"/>
    <property type="project" value="UniProtKB-SubCell"/>
</dbReference>
<evidence type="ECO:0000256" key="5">
    <source>
        <dbReference type="SAM" id="MobiDB-lite"/>
    </source>
</evidence>
<evidence type="ECO:0000313" key="7">
    <source>
        <dbReference type="EMBL" id="MDA0563235.1"/>
    </source>
</evidence>
<feature type="region of interest" description="Disordered" evidence="5">
    <location>
        <begin position="292"/>
        <end position="323"/>
    </location>
</feature>
<dbReference type="PANTHER" id="PTHR30329:SF21">
    <property type="entry name" value="LIPOPROTEIN YIAD-RELATED"/>
    <property type="match status" value="1"/>
</dbReference>
<dbReference type="Pfam" id="PF00691">
    <property type="entry name" value="OmpA"/>
    <property type="match status" value="1"/>
</dbReference>
<feature type="region of interest" description="Disordered" evidence="5">
    <location>
        <begin position="1"/>
        <end position="49"/>
    </location>
</feature>
<evidence type="ECO:0000256" key="1">
    <source>
        <dbReference type="ARBA" id="ARBA00004442"/>
    </source>
</evidence>
<feature type="domain" description="OmpA-like" evidence="6">
    <location>
        <begin position="207"/>
        <end position="323"/>
    </location>
</feature>
<evidence type="ECO:0000256" key="2">
    <source>
        <dbReference type="ARBA" id="ARBA00023136"/>
    </source>
</evidence>
<reference evidence="7" key="1">
    <citation type="submission" date="2021-10" db="EMBL/GenBank/DDBJ databases">
        <title>Streptomonospora sp. nov., isolated from mangrove soil.</title>
        <authorList>
            <person name="Chen X."/>
            <person name="Ge X."/>
            <person name="Liu W."/>
        </authorList>
    </citation>
    <scope>NUCLEOTIDE SEQUENCE</scope>
    <source>
        <strain evidence="7">S1-112</strain>
    </source>
</reference>
<protein>
    <submittedName>
        <fullName evidence="7">OmpA family protein</fullName>
    </submittedName>
</protein>
<keyword evidence="8" id="KW-1185">Reference proteome</keyword>
<keyword evidence="3" id="KW-0998">Cell outer membrane</keyword>
<dbReference type="InterPro" id="IPR006664">
    <property type="entry name" value="OMP_bac"/>
</dbReference>
<keyword evidence="2 4" id="KW-0472">Membrane</keyword>
<dbReference type="PANTHER" id="PTHR30329">
    <property type="entry name" value="STATOR ELEMENT OF FLAGELLAR MOTOR COMPLEX"/>
    <property type="match status" value="1"/>
</dbReference>
<dbReference type="InterPro" id="IPR006665">
    <property type="entry name" value="OmpA-like"/>
</dbReference>
<accession>A0A9X3SDZ1</accession>
<dbReference type="Proteomes" id="UP001140076">
    <property type="component" value="Unassembled WGS sequence"/>
</dbReference>
<dbReference type="PRINTS" id="PR01021">
    <property type="entry name" value="OMPADOMAIN"/>
</dbReference>
<name>A0A9X3SDZ1_9ACTN</name>
<evidence type="ECO:0000313" key="8">
    <source>
        <dbReference type="Proteomes" id="UP001140076"/>
    </source>
</evidence>
<feature type="compositionally biased region" description="Polar residues" evidence="5">
    <location>
        <begin position="17"/>
        <end position="28"/>
    </location>
</feature>
<evidence type="ECO:0000259" key="6">
    <source>
        <dbReference type="PROSITE" id="PS51123"/>
    </source>
</evidence>
<evidence type="ECO:0000256" key="3">
    <source>
        <dbReference type="ARBA" id="ARBA00023237"/>
    </source>
</evidence>
<evidence type="ECO:0000256" key="4">
    <source>
        <dbReference type="PROSITE-ProRule" id="PRU00473"/>
    </source>
</evidence>
<dbReference type="InterPro" id="IPR050330">
    <property type="entry name" value="Bact_OuterMem_StrucFunc"/>
</dbReference>
<dbReference type="Gene3D" id="3.30.1330.60">
    <property type="entry name" value="OmpA-like domain"/>
    <property type="match status" value="1"/>
</dbReference>
<gene>
    <name evidence="7" type="ORF">LG943_02655</name>
</gene>
<dbReference type="PROSITE" id="PS51123">
    <property type="entry name" value="OMPA_2"/>
    <property type="match status" value="1"/>
</dbReference>
<dbReference type="RefSeq" id="WP_270070518.1">
    <property type="nucleotide sequence ID" value="NZ_JAJAQC010000003.1"/>
</dbReference>
<sequence length="323" mass="34287">MSSDSSGDGGGDDSIDTEQSGAPPTGGNSEDGDGDVVASTTTSSTEIGSEFRIDVHSLNRQNSDVVTLDLSISNVSPTQSVSIYSPPQEGDEPGDLQSLTLIDGSNSKKHLPLLYEDGTCYCESWNNTSLAPGESVRAWVAFPAPPDGVKHMIFMSYAAPPIMDIPLTDSPGERVEEPAQGLSPPQIWDVRSLQEGLEDDSTREETSEEVAISLSSDVLFETNESALDKAAEEVIQQVAREIDGSSAQTVSVEGHTDNTGNDSVNVPLSEDRARAVRDALAELVEKDGISYEVAGHGSGQPIANNDSEEGRSKNRRVTITFAK</sequence>
<proteinExistence type="predicted"/>
<dbReference type="EMBL" id="JAJAQC010000003">
    <property type="protein sequence ID" value="MDA0563235.1"/>
    <property type="molecule type" value="Genomic_DNA"/>
</dbReference>
<dbReference type="CDD" id="cd07185">
    <property type="entry name" value="OmpA_C-like"/>
    <property type="match status" value="1"/>
</dbReference>